<dbReference type="NCBIfam" id="NF004043">
    <property type="entry name" value="PRK05560.1"/>
    <property type="match status" value="1"/>
</dbReference>
<dbReference type="Pfam" id="PF00521">
    <property type="entry name" value="DNA_topoisoIV"/>
    <property type="match status" value="2"/>
</dbReference>
<evidence type="ECO:0000256" key="4">
    <source>
        <dbReference type="ARBA" id="ARBA00012895"/>
    </source>
</evidence>
<dbReference type="GO" id="GO:0004519">
    <property type="term" value="F:endonuclease activity"/>
    <property type="evidence" value="ECO:0007669"/>
    <property type="project" value="InterPro"/>
</dbReference>
<dbReference type="GO" id="GO:0003677">
    <property type="term" value="F:DNA binding"/>
    <property type="evidence" value="ECO:0007669"/>
    <property type="project" value="UniProtKB-UniRule"/>
</dbReference>
<dbReference type="FunFam" id="2.120.10.90:FF:000005">
    <property type="entry name" value="DNA topoisomerase 4 subunit A"/>
    <property type="match status" value="1"/>
</dbReference>
<dbReference type="SMART" id="SM00306">
    <property type="entry name" value="HintN"/>
    <property type="match status" value="1"/>
</dbReference>
<comment type="similarity">
    <text evidence="3">Belongs to the type II topoisomerase GyrA/ParC subunit family.</text>
</comment>
<dbReference type="InterPro" id="IPR004042">
    <property type="entry name" value="Intein_endonuc_central"/>
</dbReference>
<dbReference type="InterPro" id="IPR013758">
    <property type="entry name" value="Topo_IIA_A/C_ab"/>
</dbReference>
<evidence type="ECO:0000256" key="9">
    <source>
        <dbReference type="ARBA" id="ARBA00023000"/>
    </source>
</evidence>
<evidence type="ECO:0000256" key="15">
    <source>
        <dbReference type="PROSITE-ProRule" id="PRU01384"/>
    </source>
</evidence>
<comment type="catalytic activity">
    <reaction evidence="1 15">
        <text>ATP-dependent breakage, passage and rejoining of double-stranded DNA.</text>
        <dbReference type="EC" id="5.6.2.2"/>
    </reaction>
</comment>
<gene>
    <name evidence="19" type="ORF">C7457_0900</name>
</gene>
<keyword evidence="6" id="KW-0547">Nucleotide-binding</keyword>
<proteinExistence type="inferred from homology"/>
<keyword evidence="7" id="KW-0068">Autocatalytic cleavage</keyword>
<dbReference type="InterPro" id="IPR013757">
    <property type="entry name" value="Topo_IIA_A_a_sf"/>
</dbReference>
<evidence type="ECO:0000256" key="14">
    <source>
        <dbReference type="ARBA" id="ARBA00063644"/>
    </source>
</evidence>
<dbReference type="Gene3D" id="3.30.1360.40">
    <property type="match status" value="1"/>
</dbReference>
<dbReference type="SUPFAM" id="SSF56719">
    <property type="entry name" value="Type II DNA topoisomerase"/>
    <property type="match status" value="2"/>
</dbReference>
<dbReference type="GO" id="GO:0005524">
    <property type="term" value="F:ATP binding"/>
    <property type="evidence" value="ECO:0007669"/>
    <property type="project" value="UniProtKB-KW"/>
</dbReference>
<dbReference type="GO" id="GO:0009330">
    <property type="term" value="C:DNA topoisomerase type II (double strand cut, ATP-hydrolyzing) complex"/>
    <property type="evidence" value="ECO:0007669"/>
    <property type="project" value="TreeGrafter"/>
</dbReference>
<comment type="caution">
    <text evidence="19">The sequence shown here is derived from an EMBL/GenBank/DDBJ whole genome shotgun (WGS) entry which is preliminary data.</text>
</comment>
<keyword evidence="8" id="KW-0067">ATP-binding</keyword>
<dbReference type="InterPro" id="IPR027434">
    <property type="entry name" value="Homing_endonucl"/>
</dbReference>
<dbReference type="GO" id="GO:0006265">
    <property type="term" value="P:DNA topological change"/>
    <property type="evidence" value="ECO:0007669"/>
    <property type="project" value="UniProtKB-UniRule"/>
</dbReference>
<dbReference type="Gene3D" id="3.10.28.10">
    <property type="entry name" value="Homing endonucleases"/>
    <property type="match status" value="1"/>
</dbReference>
<dbReference type="PROSITE" id="PS50817">
    <property type="entry name" value="INTEIN_N_TER"/>
    <property type="match status" value="1"/>
</dbReference>
<evidence type="ECO:0000259" key="17">
    <source>
        <dbReference type="PROSITE" id="PS50819"/>
    </source>
</evidence>
<dbReference type="InterPro" id="IPR003587">
    <property type="entry name" value="Hint_dom_N"/>
</dbReference>
<dbReference type="InterPro" id="IPR003586">
    <property type="entry name" value="Hint_dom_C"/>
</dbReference>
<evidence type="ECO:0000256" key="1">
    <source>
        <dbReference type="ARBA" id="ARBA00000185"/>
    </source>
</evidence>
<accession>A0A420W9L5</accession>
<dbReference type="CDD" id="cd00081">
    <property type="entry name" value="Hint"/>
    <property type="match status" value="2"/>
</dbReference>
<dbReference type="InterPro" id="IPR006142">
    <property type="entry name" value="INTEIN"/>
</dbReference>
<comment type="subunit">
    <text evidence="14">Heterotetramer composed of ParC and ParE.</text>
</comment>
<dbReference type="InterPro" id="IPR006691">
    <property type="entry name" value="GyrA/parC_rep"/>
</dbReference>
<keyword evidence="9" id="KW-0651">Protein splicing</keyword>
<dbReference type="GO" id="GO:0003918">
    <property type="term" value="F:DNA topoisomerase type II (double strand cut, ATP-hydrolyzing) activity"/>
    <property type="evidence" value="ECO:0007669"/>
    <property type="project" value="UniProtKB-EC"/>
</dbReference>
<evidence type="ECO:0000256" key="11">
    <source>
        <dbReference type="ARBA" id="ARBA00023125"/>
    </source>
</evidence>
<dbReference type="SMART" id="SM00305">
    <property type="entry name" value="HintC"/>
    <property type="match status" value="1"/>
</dbReference>
<keyword evidence="11 15" id="KW-0238">DNA-binding</keyword>
<comment type="function">
    <text evidence="2">A type II topoisomerase that negatively supercoils closed circular double-stranded (ds) DNA in an ATP-dependent manner to modulate DNA topology and maintain chromosomes in an underwound state. Negative supercoiling favors strand separation, and DNA replication, transcription, recombination and repair, all of which involve strand separation. Also able to catalyze the interconversion of other topological isomers of dsDNA rings, including catenanes and knotted rings. Type II topoisomerases break and join 2 DNA strands simultaneously in an ATP-dependent manner.</text>
</comment>
<dbReference type="Pfam" id="PF03989">
    <property type="entry name" value="DNA_gyraseA_C"/>
    <property type="match status" value="6"/>
</dbReference>
<dbReference type="NCBIfam" id="NF004044">
    <property type="entry name" value="PRK05561.1"/>
    <property type="match status" value="1"/>
</dbReference>
<dbReference type="PANTHER" id="PTHR43493">
    <property type="entry name" value="DNA GYRASE/TOPOISOMERASE SUBUNIT A"/>
    <property type="match status" value="1"/>
</dbReference>
<dbReference type="InterPro" id="IPR036844">
    <property type="entry name" value="Hint_dom_sf"/>
</dbReference>
<dbReference type="NCBIfam" id="TIGR01443">
    <property type="entry name" value="intein_Cterm"/>
    <property type="match status" value="1"/>
</dbReference>
<dbReference type="PROSITE" id="PS52040">
    <property type="entry name" value="TOPO_IIA"/>
    <property type="match status" value="1"/>
</dbReference>
<protein>
    <recommendedName>
        <fullName evidence="13">DNA gyrase subunit A</fullName>
        <ecNumber evidence="4">5.6.2.2</ecNumber>
    </recommendedName>
</protein>
<reference evidence="19 20" key="1">
    <citation type="submission" date="2018-10" db="EMBL/GenBank/DDBJ databases">
        <title>Genomic Encyclopedia of Type Strains, Phase IV (KMG-IV): sequencing the most valuable type-strain genomes for metagenomic binning, comparative biology and taxonomic classification.</title>
        <authorList>
            <person name="Goeker M."/>
        </authorList>
    </citation>
    <scope>NUCLEOTIDE SEQUENCE [LARGE SCALE GENOMIC DNA]</scope>
    <source>
        <strain evidence="19 20">DSM 15521</strain>
    </source>
</reference>
<organism evidence="19 20">
    <name type="scientific">Thermovibrio guaymasensis</name>
    <dbReference type="NCBI Taxonomy" id="240167"/>
    <lineage>
        <taxon>Bacteria</taxon>
        <taxon>Pseudomonadati</taxon>
        <taxon>Aquificota</taxon>
        <taxon>Aquificia</taxon>
        <taxon>Desulfurobacteriales</taxon>
        <taxon>Desulfurobacteriaceae</taxon>
        <taxon>Thermovibrio</taxon>
    </lineage>
</organism>
<feature type="coiled-coil region" evidence="16">
    <location>
        <begin position="869"/>
        <end position="903"/>
    </location>
</feature>
<dbReference type="SUPFAM" id="SSF51294">
    <property type="entry name" value="Hedgehog/intein (Hint) domain"/>
    <property type="match status" value="1"/>
</dbReference>
<evidence type="ECO:0000256" key="2">
    <source>
        <dbReference type="ARBA" id="ARBA00001978"/>
    </source>
</evidence>
<keyword evidence="10 15" id="KW-0799">Topoisomerase</keyword>
<dbReference type="SUPFAM" id="SSF55608">
    <property type="entry name" value="Homing endonucleases"/>
    <property type="match status" value="1"/>
</dbReference>
<dbReference type="InterPro" id="IPR004860">
    <property type="entry name" value="LAGLIDADG_dom"/>
</dbReference>
<evidence type="ECO:0000256" key="10">
    <source>
        <dbReference type="ARBA" id="ARBA00023029"/>
    </source>
</evidence>
<keyword evidence="16" id="KW-0175">Coiled coil</keyword>
<dbReference type="Pfam" id="PF14528">
    <property type="entry name" value="LAGLIDADG_3"/>
    <property type="match status" value="1"/>
</dbReference>
<dbReference type="FunFam" id="3.30.1360.40:FF:000002">
    <property type="entry name" value="DNA gyrase subunit A"/>
    <property type="match status" value="1"/>
</dbReference>
<dbReference type="GO" id="GO:0016539">
    <property type="term" value="P:intein-mediated protein splicing"/>
    <property type="evidence" value="ECO:0007669"/>
    <property type="project" value="InterPro"/>
</dbReference>
<evidence type="ECO:0000256" key="5">
    <source>
        <dbReference type="ARBA" id="ARBA00022490"/>
    </source>
</evidence>
<dbReference type="SMART" id="SM00434">
    <property type="entry name" value="TOP4c"/>
    <property type="match status" value="1"/>
</dbReference>
<evidence type="ECO:0000313" key="19">
    <source>
        <dbReference type="EMBL" id="RKQ64010.1"/>
    </source>
</evidence>
<dbReference type="CDD" id="cd00187">
    <property type="entry name" value="TOP4c"/>
    <property type="match status" value="1"/>
</dbReference>
<evidence type="ECO:0000259" key="18">
    <source>
        <dbReference type="PROSITE" id="PS52040"/>
    </source>
</evidence>
<evidence type="ECO:0000313" key="20">
    <source>
        <dbReference type="Proteomes" id="UP000280881"/>
    </source>
</evidence>
<dbReference type="InterPro" id="IPR030934">
    <property type="entry name" value="Intein_C"/>
</dbReference>
<dbReference type="Gene3D" id="3.90.199.10">
    <property type="entry name" value="Topoisomerase II, domain 5"/>
    <property type="match status" value="2"/>
</dbReference>
<dbReference type="Gene3D" id="1.10.268.10">
    <property type="entry name" value="Topoisomerase, domain 3"/>
    <property type="match status" value="1"/>
</dbReference>
<sequence length="1239" mass="140223">MERVIQVPIEDEMKQSYLDYAMSVIVGRALPDVRDGLKPVHRRILYSMYQLGLIPDKPFKKSARIVGECFVKGTKVSTPTGLVNVEDLRVGDEVYTSKGIKTVKELYVMPPQPLREIRLKNGLSVKCTPGQMFKVLTSKGKVEWKEAKKLQKGDVLLLRSAYPENLPYKRLGNVILDEEIAYLTGLFIGDGWIEKDKRGYHRFGLSIKTLPEAVERVRKTLKKIGIEPKGSGSTVRVSSRGTKRLMEIFECTPEVSSTIKSIPQWLFLSKREVILSFVSGLIDSDGFVHKDRNVIVITTTSKKLAEELQILLFAIGIPSRLYTSQPKKGKVAVGKHQIYRLEITGNFVKELSKAPVKALKFEGIKLGKFKRCSSEEVPFVGKLILEEFSQKHLGGGWYLGRKGQKVRYGLKYKDGSKLRYHKKLKEDFRLYRSSITELGILQKAELIGSELEELLKDTLDLNWFFDRVEEVRELPPEVTYDIQVEEEHEFIANGIVSHNCLGKFHPHGDTAVYDALVRMAQDFSMRYPLIEGQGNFGSIDGDSAAAMRYTEARLSKVAVELLKDIEKDTVNFRPNFDGSLEEPEVLPARFPNLLVNGAAGIAVGMATNVPPHNIKEVCQAVKYLVDHPEATTEELLKFIKGPDFPTGAEIINPEALPKIYKSGRGSITIRAKHKIEELKRRTAIVITELPYQVNKADLIKKIADLVKEKKVDGIADIRDESDREGIRVVIELKRDATPQVVLNKLYKFTPLQTNFGFNFIALVKGEPKLLNLKRYLEEFIEFRREVILRRAAYQLKKTEARLHILEGLLKALEKIDRVVAIVKGAQNPQEAMEKLSAEFGLSESQGKAILDMKLQRLTGLERDKLKEEHEKLTKEAEYLRFLLEDYEEQKRLIKEDMDEIVEKFGDDRRTSIVSKESEIDIESMIEEEEVVIFLTHKGFVARTSASTYRTQGRSGRGVRGIRTREGDFVKDVITASSKDYLLIFTNQGKVYWLKAYEIPKTERSSRGQSIRNFLPGMSGNEIVSRIIPVKDFSESKDIFFVTQKGYVKRTPLKEFSNPRSTGITAISLEPGDRLVYVGLSGEKDNVMLISKNGRAIRFHVQDVRQMGRGARGVRGILLDENDSVVSATMVEPDDKYLLIVLEKGYGKRVLISEFPLQRRGGKGVIATKISDKTGKVADALTLKDEEPIILVSKKGKLIRVNSGDIPIYGRHTRGVRIQKLAEDDVVVSVSKVQEDEREE</sequence>
<evidence type="ECO:0000256" key="13">
    <source>
        <dbReference type="ARBA" id="ARBA00026190"/>
    </source>
</evidence>
<evidence type="ECO:0000256" key="16">
    <source>
        <dbReference type="SAM" id="Coils"/>
    </source>
</evidence>
<name>A0A420W9L5_9BACT</name>
<dbReference type="NCBIfam" id="TIGR01063">
    <property type="entry name" value="gyrA"/>
    <property type="match status" value="1"/>
</dbReference>
<evidence type="ECO:0000256" key="12">
    <source>
        <dbReference type="ARBA" id="ARBA00023235"/>
    </source>
</evidence>
<evidence type="ECO:0000256" key="3">
    <source>
        <dbReference type="ARBA" id="ARBA00008263"/>
    </source>
</evidence>
<evidence type="ECO:0000256" key="7">
    <source>
        <dbReference type="ARBA" id="ARBA00022813"/>
    </source>
</evidence>
<evidence type="ECO:0000256" key="6">
    <source>
        <dbReference type="ARBA" id="ARBA00022741"/>
    </source>
</evidence>
<feature type="active site" description="O-(5'-phospho-DNA)-tyrosine intermediate" evidence="15">
    <location>
        <position position="549"/>
    </location>
</feature>
<dbReference type="InterPro" id="IPR035516">
    <property type="entry name" value="Gyrase/topoIV_suA_C"/>
</dbReference>
<feature type="domain" description="DOD-type homing endonuclease" evidence="17">
    <location>
        <begin position="183"/>
        <end position="317"/>
    </location>
</feature>
<dbReference type="InterPro" id="IPR002205">
    <property type="entry name" value="Topo_IIA_dom_A"/>
</dbReference>
<dbReference type="PANTHER" id="PTHR43493:SF5">
    <property type="entry name" value="DNA GYRASE SUBUNIT A, CHLOROPLASTIC_MITOCHONDRIAL"/>
    <property type="match status" value="1"/>
</dbReference>
<dbReference type="GO" id="GO:0005737">
    <property type="term" value="C:cytoplasm"/>
    <property type="evidence" value="ECO:0007669"/>
    <property type="project" value="TreeGrafter"/>
</dbReference>
<dbReference type="SUPFAM" id="SSF101904">
    <property type="entry name" value="GyrA/ParC C-terminal domain-like"/>
    <property type="match status" value="1"/>
</dbReference>
<dbReference type="InterPro" id="IPR013760">
    <property type="entry name" value="Topo_IIA-like_dom_sf"/>
</dbReference>
<feature type="domain" description="Topo IIA-type catalytic" evidence="18">
    <location>
        <begin position="461"/>
        <end position="924"/>
    </location>
</feature>
<evidence type="ECO:0000256" key="8">
    <source>
        <dbReference type="ARBA" id="ARBA00022840"/>
    </source>
</evidence>
<keyword evidence="20" id="KW-1185">Reference proteome</keyword>
<keyword evidence="12 15" id="KW-0413">Isomerase</keyword>
<dbReference type="PROSITE" id="PS50819">
    <property type="entry name" value="INTEIN_ENDONUCLEASE"/>
    <property type="match status" value="1"/>
</dbReference>
<dbReference type="Gene3D" id="2.170.16.10">
    <property type="entry name" value="Hedgehog/Intein (Hint) domain"/>
    <property type="match status" value="1"/>
</dbReference>
<dbReference type="AlphaFoldDB" id="A0A420W9L5"/>
<dbReference type="InterPro" id="IPR006141">
    <property type="entry name" value="Intein_N"/>
</dbReference>
<dbReference type="PRINTS" id="PR00379">
    <property type="entry name" value="INTEIN"/>
</dbReference>
<dbReference type="Proteomes" id="UP000280881">
    <property type="component" value="Unassembled WGS sequence"/>
</dbReference>
<dbReference type="Gene3D" id="2.120.10.90">
    <property type="entry name" value="DNA gyrase/topoisomerase IV, subunit A, C-terminal"/>
    <property type="match status" value="1"/>
</dbReference>
<dbReference type="FunFam" id="1.10.268.10:FF:000001">
    <property type="entry name" value="DNA gyrase subunit A"/>
    <property type="match status" value="1"/>
</dbReference>
<dbReference type="EMBL" id="RBIE01000001">
    <property type="protein sequence ID" value="RKQ64010.1"/>
    <property type="molecule type" value="Genomic_DNA"/>
</dbReference>
<dbReference type="PROSITE" id="PS50818">
    <property type="entry name" value="INTEIN_C_TER"/>
    <property type="match status" value="1"/>
</dbReference>
<dbReference type="EC" id="5.6.2.2" evidence="4"/>
<dbReference type="InterPro" id="IPR050220">
    <property type="entry name" value="Type_II_DNA_Topoisomerases"/>
</dbReference>
<keyword evidence="5" id="KW-0963">Cytoplasm</keyword>